<evidence type="ECO:0000313" key="2">
    <source>
        <dbReference type="Proteomes" id="UP000737018"/>
    </source>
</evidence>
<dbReference type="EMBL" id="JRKL02006176">
    <property type="protein sequence ID" value="KAF3949331.1"/>
    <property type="molecule type" value="Genomic_DNA"/>
</dbReference>
<name>A0A8J4VHL9_9ROSI</name>
<comment type="caution">
    <text evidence="1">The sequence shown here is derived from an EMBL/GenBank/DDBJ whole genome shotgun (WGS) entry which is preliminary data.</text>
</comment>
<protein>
    <submittedName>
        <fullName evidence="1">Uncharacterized protein</fullName>
    </submittedName>
</protein>
<keyword evidence="2" id="KW-1185">Reference proteome</keyword>
<evidence type="ECO:0000313" key="1">
    <source>
        <dbReference type="EMBL" id="KAF3949331.1"/>
    </source>
</evidence>
<dbReference type="Proteomes" id="UP000737018">
    <property type="component" value="Unassembled WGS sequence"/>
</dbReference>
<reference evidence="1" key="1">
    <citation type="submission" date="2020-03" db="EMBL/GenBank/DDBJ databases">
        <title>Castanea mollissima Vanexum genome sequencing.</title>
        <authorList>
            <person name="Staton M."/>
        </authorList>
    </citation>
    <scope>NUCLEOTIDE SEQUENCE</scope>
    <source>
        <tissue evidence="1">Leaf</tissue>
    </source>
</reference>
<dbReference type="AlphaFoldDB" id="A0A8J4VHL9"/>
<proteinExistence type="predicted"/>
<sequence>MVIGTLIWNKALLQSTASAKAPPVDAASYAIQFLSLSTTTNLIKEQNTKRDFSRFGFKLRMEKGGLELLCGFSGKRIEVDYVERIDGFGVVGFWGLKEIRVIQICGLKGFAGSRSVGTP</sequence>
<accession>A0A8J4VHL9</accession>
<gene>
    <name evidence="1" type="ORF">CMV_024787</name>
</gene>
<organism evidence="1 2">
    <name type="scientific">Castanea mollissima</name>
    <name type="common">Chinese chestnut</name>
    <dbReference type="NCBI Taxonomy" id="60419"/>
    <lineage>
        <taxon>Eukaryota</taxon>
        <taxon>Viridiplantae</taxon>
        <taxon>Streptophyta</taxon>
        <taxon>Embryophyta</taxon>
        <taxon>Tracheophyta</taxon>
        <taxon>Spermatophyta</taxon>
        <taxon>Magnoliopsida</taxon>
        <taxon>eudicotyledons</taxon>
        <taxon>Gunneridae</taxon>
        <taxon>Pentapetalae</taxon>
        <taxon>rosids</taxon>
        <taxon>fabids</taxon>
        <taxon>Fagales</taxon>
        <taxon>Fagaceae</taxon>
        <taxon>Castanea</taxon>
    </lineage>
</organism>